<dbReference type="EMBL" id="CAJNNV010006891">
    <property type="protein sequence ID" value="CAE8594220.1"/>
    <property type="molecule type" value="Genomic_DNA"/>
</dbReference>
<feature type="transmembrane region" description="Helical" evidence="1">
    <location>
        <begin position="18"/>
        <end position="43"/>
    </location>
</feature>
<keyword evidence="1" id="KW-0472">Membrane</keyword>
<evidence type="ECO:0000313" key="2">
    <source>
        <dbReference type="EMBL" id="CAE8594220.1"/>
    </source>
</evidence>
<keyword evidence="1" id="KW-1133">Transmembrane helix</keyword>
<dbReference type="AlphaFoldDB" id="A0A813LT59"/>
<evidence type="ECO:0000313" key="3">
    <source>
        <dbReference type="EMBL" id="CAE8739108.1"/>
    </source>
</evidence>
<sequence>MADGVMADEETEYGFFKWLLYVILFIAQLIVLLNNVGLMSYWIRSFGKLFKHGGIRGFSLRSEFGSMSIVLPCFMPNEHLIVKDHRKQATLGPSVAGSPCILASACRRDLRYSGVSTTCGISTTSHST</sequence>
<dbReference type="Proteomes" id="UP000654075">
    <property type="component" value="Unassembled WGS sequence"/>
</dbReference>
<proteinExistence type="predicted"/>
<evidence type="ECO:0000256" key="1">
    <source>
        <dbReference type="SAM" id="Phobius"/>
    </source>
</evidence>
<reference evidence="3" key="1">
    <citation type="submission" date="2021-02" db="EMBL/GenBank/DDBJ databases">
        <authorList>
            <person name="Dougan E. K."/>
            <person name="Rhodes N."/>
            <person name="Thang M."/>
            <person name="Chan C."/>
        </authorList>
    </citation>
    <scope>NUCLEOTIDE SEQUENCE</scope>
</reference>
<evidence type="ECO:0000313" key="5">
    <source>
        <dbReference type="Proteomes" id="UP000654075"/>
    </source>
</evidence>
<organism evidence="3 4">
    <name type="scientific">Polarella glacialis</name>
    <name type="common">Dinoflagellate</name>
    <dbReference type="NCBI Taxonomy" id="89957"/>
    <lineage>
        <taxon>Eukaryota</taxon>
        <taxon>Sar</taxon>
        <taxon>Alveolata</taxon>
        <taxon>Dinophyceae</taxon>
        <taxon>Suessiales</taxon>
        <taxon>Suessiaceae</taxon>
        <taxon>Polarella</taxon>
    </lineage>
</organism>
<comment type="caution">
    <text evidence="3">The sequence shown here is derived from an EMBL/GenBank/DDBJ whole genome shotgun (WGS) entry which is preliminary data.</text>
</comment>
<dbReference type="Proteomes" id="UP000626109">
    <property type="component" value="Unassembled WGS sequence"/>
</dbReference>
<keyword evidence="5" id="KW-1185">Reference proteome</keyword>
<keyword evidence="1" id="KW-0812">Transmembrane</keyword>
<gene>
    <name evidence="2" type="ORF">PGLA1383_LOCUS12789</name>
    <name evidence="3" type="ORF">PGLA2088_LOCUS49475</name>
</gene>
<accession>A0A813LT59</accession>
<dbReference type="EMBL" id="CAJNNW010037059">
    <property type="protein sequence ID" value="CAE8739108.1"/>
    <property type="molecule type" value="Genomic_DNA"/>
</dbReference>
<name>A0A813LT59_POLGL</name>
<protein>
    <submittedName>
        <fullName evidence="3">Uncharacterized protein</fullName>
    </submittedName>
</protein>
<evidence type="ECO:0000313" key="4">
    <source>
        <dbReference type="Proteomes" id="UP000626109"/>
    </source>
</evidence>